<name>A0A0R2BD82_9LACO</name>
<dbReference type="GO" id="GO:0003700">
    <property type="term" value="F:DNA-binding transcription factor activity"/>
    <property type="evidence" value="ECO:0007669"/>
    <property type="project" value="TreeGrafter"/>
</dbReference>
<dbReference type="PANTHER" id="PTHR30146:SF95">
    <property type="entry name" value="RIBOSE OPERON REPRESSOR"/>
    <property type="match status" value="1"/>
</dbReference>
<dbReference type="Proteomes" id="UP000051612">
    <property type="component" value="Unassembled WGS sequence"/>
</dbReference>
<evidence type="ECO:0000313" key="7">
    <source>
        <dbReference type="Proteomes" id="UP000051612"/>
    </source>
</evidence>
<dbReference type="InterPro" id="IPR028082">
    <property type="entry name" value="Peripla_BP_I"/>
</dbReference>
<dbReference type="AlphaFoldDB" id="A0A0R2BD82"/>
<accession>A0A0R2BD82</accession>
<evidence type="ECO:0000259" key="5">
    <source>
        <dbReference type="PROSITE" id="PS50932"/>
    </source>
</evidence>
<dbReference type="Gene3D" id="3.40.50.2300">
    <property type="match status" value="2"/>
</dbReference>
<dbReference type="PRINTS" id="PR00036">
    <property type="entry name" value="HTHLACI"/>
</dbReference>
<dbReference type="Pfam" id="PF13377">
    <property type="entry name" value="Peripla_BP_3"/>
    <property type="match status" value="1"/>
</dbReference>
<dbReference type="SMART" id="SM00354">
    <property type="entry name" value="HTH_LACI"/>
    <property type="match status" value="1"/>
</dbReference>
<dbReference type="InterPro" id="IPR010982">
    <property type="entry name" value="Lambda_DNA-bd_dom_sf"/>
</dbReference>
<evidence type="ECO:0000256" key="4">
    <source>
        <dbReference type="ARBA" id="ARBA00023163"/>
    </source>
</evidence>
<protein>
    <submittedName>
        <fullName evidence="6">Sucrose operon repressor</fullName>
    </submittedName>
</protein>
<sequence>MRPKLTDVAKKAGVSVTTVSRVINDYGYISQKTRDKVFAAMEELNYQPNSLARSLHGKSTNLVGLIFPAITNPFFAELVEQIEQKLFSEGYKVILCNAGSDKEKEREYLKMLLANQVDGIIAGAHNLGIDEYNRVGLPIVSFDRKLSEQIPIVSCDNYAGGKMAVEELYNAGARHIYFLGNPHQNGNPTDQRLAGYCDTIDGLGLSRHIHTVSFSESPSLKLFSIKKLLTESVADGIVCTDDLTAILVLQAAKELAIKVPEQLKVTGFDGTTQVQLYHPELSTIVQPISDIAEVLVEVLKARIKQPSEPLKQMQYTLPVSFLRRSSIYKLQKH</sequence>
<dbReference type="InterPro" id="IPR046335">
    <property type="entry name" value="LacI/GalR-like_sensor"/>
</dbReference>
<dbReference type="RefSeq" id="WP_056958160.1">
    <property type="nucleotide sequence ID" value="NZ_AYYN01000018.1"/>
</dbReference>
<dbReference type="PANTHER" id="PTHR30146">
    <property type="entry name" value="LACI-RELATED TRANSCRIPTIONAL REPRESSOR"/>
    <property type="match status" value="1"/>
</dbReference>
<organism evidence="6 7">
    <name type="scientific">Ligilactobacillus murinus DSM 20452 = NBRC 14221</name>
    <dbReference type="NCBI Taxonomy" id="1423772"/>
    <lineage>
        <taxon>Bacteria</taxon>
        <taxon>Bacillati</taxon>
        <taxon>Bacillota</taxon>
        <taxon>Bacilli</taxon>
        <taxon>Lactobacillales</taxon>
        <taxon>Lactobacillaceae</taxon>
        <taxon>Ligilactobacillus</taxon>
    </lineage>
</organism>
<gene>
    <name evidence="6" type="ORF">FC48_GL000666</name>
</gene>
<keyword evidence="3" id="KW-0238">DNA-binding</keyword>
<keyword evidence="2" id="KW-0805">Transcription regulation</keyword>
<dbReference type="PROSITE" id="PS00356">
    <property type="entry name" value="HTH_LACI_1"/>
    <property type="match status" value="1"/>
</dbReference>
<dbReference type="SUPFAM" id="SSF47413">
    <property type="entry name" value="lambda repressor-like DNA-binding domains"/>
    <property type="match status" value="1"/>
</dbReference>
<reference evidence="6 7" key="1">
    <citation type="journal article" date="2015" name="Genome Announc.">
        <title>Expanding the biotechnology potential of lactobacilli through comparative genomics of 213 strains and associated genera.</title>
        <authorList>
            <person name="Sun Z."/>
            <person name="Harris H.M."/>
            <person name="McCann A."/>
            <person name="Guo C."/>
            <person name="Argimon S."/>
            <person name="Zhang W."/>
            <person name="Yang X."/>
            <person name="Jeffery I.B."/>
            <person name="Cooney J.C."/>
            <person name="Kagawa T.F."/>
            <person name="Liu W."/>
            <person name="Song Y."/>
            <person name="Salvetti E."/>
            <person name="Wrobel A."/>
            <person name="Rasinkangas P."/>
            <person name="Parkhill J."/>
            <person name="Rea M.C."/>
            <person name="O'Sullivan O."/>
            <person name="Ritari J."/>
            <person name="Douillard F.P."/>
            <person name="Paul Ross R."/>
            <person name="Yang R."/>
            <person name="Briner A.E."/>
            <person name="Felis G.E."/>
            <person name="de Vos W.M."/>
            <person name="Barrangou R."/>
            <person name="Klaenhammer T.R."/>
            <person name="Caufield P.W."/>
            <person name="Cui Y."/>
            <person name="Zhang H."/>
            <person name="O'Toole P.W."/>
        </authorList>
    </citation>
    <scope>NUCLEOTIDE SEQUENCE [LARGE SCALE GENOMIC DNA]</scope>
    <source>
        <strain evidence="6 7">DSM 20452</strain>
    </source>
</reference>
<dbReference type="InterPro" id="IPR000843">
    <property type="entry name" value="HTH_LacI"/>
</dbReference>
<evidence type="ECO:0000313" key="6">
    <source>
        <dbReference type="EMBL" id="KRM77453.1"/>
    </source>
</evidence>
<dbReference type="GO" id="GO:0000976">
    <property type="term" value="F:transcription cis-regulatory region binding"/>
    <property type="evidence" value="ECO:0007669"/>
    <property type="project" value="TreeGrafter"/>
</dbReference>
<proteinExistence type="predicted"/>
<comment type="caution">
    <text evidence="6">The sequence shown here is derived from an EMBL/GenBank/DDBJ whole genome shotgun (WGS) entry which is preliminary data.</text>
</comment>
<dbReference type="EMBL" id="AYYN01000018">
    <property type="protein sequence ID" value="KRM77453.1"/>
    <property type="molecule type" value="Genomic_DNA"/>
</dbReference>
<evidence type="ECO:0000256" key="1">
    <source>
        <dbReference type="ARBA" id="ARBA00022491"/>
    </source>
</evidence>
<dbReference type="Gene3D" id="1.10.260.40">
    <property type="entry name" value="lambda repressor-like DNA-binding domains"/>
    <property type="match status" value="1"/>
</dbReference>
<evidence type="ECO:0000256" key="2">
    <source>
        <dbReference type="ARBA" id="ARBA00023015"/>
    </source>
</evidence>
<evidence type="ECO:0000256" key="3">
    <source>
        <dbReference type="ARBA" id="ARBA00023125"/>
    </source>
</evidence>
<dbReference type="CDD" id="cd01392">
    <property type="entry name" value="HTH_LacI"/>
    <property type="match status" value="1"/>
</dbReference>
<dbReference type="Pfam" id="PF00356">
    <property type="entry name" value="LacI"/>
    <property type="match status" value="1"/>
</dbReference>
<dbReference type="SUPFAM" id="SSF53822">
    <property type="entry name" value="Periplasmic binding protein-like I"/>
    <property type="match status" value="1"/>
</dbReference>
<keyword evidence="1" id="KW-0678">Repressor</keyword>
<keyword evidence="4" id="KW-0804">Transcription</keyword>
<feature type="domain" description="HTH lacI-type" evidence="5">
    <location>
        <begin position="3"/>
        <end position="57"/>
    </location>
</feature>
<dbReference type="PROSITE" id="PS50932">
    <property type="entry name" value="HTH_LACI_2"/>
    <property type="match status" value="1"/>
</dbReference>
<dbReference type="PATRIC" id="fig|1423772.3.peg.729"/>
<dbReference type="CDD" id="cd06291">
    <property type="entry name" value="PBP1_Qymf-like"/>
    <property type="match status" value="1"/>
</dbReference>